<accession>A0AAU7XFZ0</accession>
<dbReference type="GO" id="GO:0009228">
    <property type="term" value="P:thiamine biosynthetic process"/>
    <property type="evidence" value="ECO:0007669"/>
    <property type="project" value="InterPro"/>
</dbReference>
<dbReference type="Gene3D" id="3.40.190.10">
    <property type="entry name" value="Periplasmic binding protein-like II"/>
    <property type="match status" value="2"/>
</dbReference>
<protein>
    <submittedName>
        <fullName evidence="3">ABC transporter substrate-binding protein</fullName>
    </submittedName>
</protein>
<dbReference type="PANTHER" id="PTHR31528">
    <property type="entry name" value="4-AMINO-5-HYDROXYMETHYL-2-METHYLPYRIMIDINE PHOSPHATE SYNTHASE THI11-RELATED"/>
    <property type="match status" value="1"/>
</dbReference>
<dbReference type="Pfam" id="PF09084">
    <property type="entry name" value="NMT1"/>
    <property type="match status" value="1"/>
</dbReference>
<reference evidence="3" key="1">
    <citation type="submission" date="2024-06" db="EMBL/GenBank/DDBJ databases">
        <title>Methylostella associata gen. nov., sp. nov., a novel Ancalomicrobiaceae-affiliated facultatively methylotrophic bacteria that feed on methanotrophs of the genus Methylococcus.</title>
        <authorList>
            <person name="Saltykova V."/>
            <person name="Danilova O.V."/>
            <person name="Oshkin I.Y."/>
            <person name="Belova S.E."/>
            <person name="Pimenov N.V."/>
            <person name="Dedysh S.N."/>
        </authorList>
    </citation>
    <scope>NUCLEOTIDE SEQUENCE</scope>
    <source>
        <strain evidence="3">S20</strain>
    </source>
</reference>
<dbReference type="KEGG" id="mflg:ABS361_00645"/>
<dbReference type="EMBL" id="CP158568">
    <property type="protein sequence ID" value="XBY46999.1"/>
    <property type="molecule type" value="Genomic_DNA"/>
</dbReference>
<name>A0AAU7XFZ0_9HYPH</name>
<dbReference type="AlphaFoldDB" id="A0AAU7XFZ0"/>
<dbReference type="RefSeq" id="WP_407052085.1">
    <property type="nucleotide sequence ID" value="NZ_CP158568.1"/>
</dbReference>
<evidence type="ECO:0000256" key="1">
    <source>
        <dbReference type="SAM" id="SignalP"/>
    </source>
</evidence>
<keyword evidence="1" id="KW-0732">Signal</keyword>
<dbReference type="InterPro" id="IPR027939">
    <property type="entry name" value="NMT1/THI5"/>
</dbReference>
<dbReference type="SUPFAM" id="SSF53850">
    <property type="entry name" value="Periplasmic binding protein-like II"/>
    <property type="match status" value="1"/>
</dbReference>
<feature type="signal peptide" evidence="1">
    <location>
        <begin position="1"/>
        <end position="24"/>
    </location>
</feature>
<organism evidence="3">
    <name type="scientific">Methyloraptor flagellatus</name>
    <dbReference type="NCBI Taxonomy" id="3162530"/>
    <lineage>
        <taxon>Bacteria</taxon>
        <taxon>Pseudomonadati</taxon>
        <taxon>Pseudomonadota</taxon>
        <taxon>Alphaproteobacteria</taxon>
        <taxon>Hyphomicrobiales</taxon>
        <taxon>Ancalomicrobiaceae</taxon>
        <taxon>Methyloraptor</taxon>
    </lineage>
</organism>
<feature type="chain" id="PRO_5043997718" evidence="1">
    <location>
        <begin position="25"/>
        <end position="315"/>
    </location>
</feature>
<evidence type="ECO:0000313" key="3">
    <source>
        <dbReference type="EMBL" id="XBY46999.1"/>
    </source>
</evidence>
<dbReference type="PANTHER" id="PTHR31528:SF3">
    <property type="entry name" value="THIAMINE BIOSYNTHESIS PROTEIN HI_0357-RELATED"/>
    <property type="match status" value="1"/>
</dbReference>
<gene>
    <name evidence="3" type="ORF">ABS361_00645</name>
</gene>
<feature type="domain" description="SsuA/THI5-like" evidence="2">
    <location>
        <begin position="37"/>
        <end position="249"/>
    </location>
</feature>
<proteinExistence type="predicted"/>
<evidence type="ECO:0000259" key="2">
    <source>
        <dbReference type="Pfam" id="PF09084"/>
    </source>
</evidence>
<dbReference type="InterPro" id="IPR015168">
    <property type="entry name" value="SsuA/THI5"/>
</dbReference>
<sequence>MKRILAALAVATALALPGAAPAVAADKLSVVLDWFVNPDHAPLIVARDKGFFAAQGLDVEIIPPADPAAPPRLVAAGQADVAVSYQPDLHLSVKEGLPLARFGTLVETPLNTVMVLEDGPVKSLKDLKGRKIGFSVSGFEDAILTAMLKSEGVDIKDVTLINVNFALSAALLSGQVDAIVGGYRNFEATELELQGKRARTFFPEEHGVPPYDELIYLAKADKLGDPRLKRFLTAVEQATLWLTNHPQEAWALFRKTDAKLDDELNKRAFFDTLPRFAKRPAALDAGRYERFAAFLKERGLIVDIPLLETYAVAPK</sequence>